<dbReference type="SUPFAM" id="SSF55729">
    <property type="entry name" value="Acyl-CoA N-acyltransferases (Nat)"/>
    <property type="match status" value="1"/>
</dbReference>
<evidence type="ECO:0000259" key="1">
    <source>
        <dbReference type="PROSITE" id="PS51186"/>
    </source>
</evidence>
<evidence type="ECO:0000313" key="2">
    <source>
        <dbReference type="EMBL" id="KAK0672072.1"/>
    </source>
</evidence>
<dbReference type="PANTHER" id="PTHR43233">
    <property type="entry name" value="FAMILY N-ACETYLTRANSFERASE, PUTATIVE (AFU_ORTHOLOGUE AFUA_6G03350)-RELATED"/>
    <property type="match status" value="1"/>
</dbReference>
<dbReference type="PANTHER" id="PTHR43233:SF1">
    <property type="entry name" value="FAMILY N-ACETYLTRANSFERASE, PUTATIVE (AFU_ORTHOLOGUE AFUA_6G03350)-RELATED"/>
    <property type="match status" value="1"/>
</dbReference>
<dbReference type="Pfam" id="PF00583">
    <property type="entry name" value="Acetyltransf_1"/>
    <property type="match status" value="1"/>
</dbReference>
<dbReference type="Proteomes" id="UP001174997">
    <property type="component" value="Unassembled WGS sequence"/>
</dbReference>
<organism evidence="2 3">
    <name type="scientific">Cercophora samala</name>
    <dbReference type="NCBI Taxonomy" id="330535"/>
    <lineage>
        <taxon>Eukaryota</taxon>
        <taxon>Fungi</taxon>
        <taxon>Dikarya</taxon>
        <taxon>Ascomycota</taxon>
        <taxon>Pezizomycotina</taxon>
        <taxon>Sordariomycetes</taxon>
        <taxon>Sordariomycetidae</taxon>
        <taxon>Sordariales</taxon>
        <taxon>Lasiosphaeriaceae</taxon>
        <taxon>Cercophora</taxon>
    </lineage>
</organism>
<proteinExistence type="predicted"/>
<name>A0AA40DD24_9PEZI</name>
<dbReference type="EMBL" id="JAULSY010000016">
    <property type="protein sequence ID" value="KAK0672072.1"/>
    <property type="molecule type" value="Genomic_DNA"/>
</dbReference>
<dbReference type="InterPro" id="IPR053144">
    <property type="entry name" value="Acetyltransferase_Butenolide"/>
</dbReference>
<evidence type="ECO:0000313" key="3">
    <source>
        <dbReference type="Proteomes" id="UP001174997"/>
    </source>
</evidence>
<dbReference type="InterPro" id="IPR016181">
    <property type="entry name" value="Acyl_CoA_acyltransferase"/>
</dbReference>
<sequence>MSPPHPTQPKSWSKTITSTTTDTTTSTYTVSTDPSLIPLDSLSAAFNSDFIYWSKPLTHSQLQTLVQNSLCLGLYDEQSSLVGFARLITDHITFAYLTDVYVLPSHQGKGLARFMMACLDEIVSGWDEHLRRLLLFTRDEEAAKLYQHTLGAKDVRETGTGKLICMERVGGGNTFEAPDH</sequence>
<gene>
    <name evidence="2" type="ORF">QBC41DRAFT_371407</name>
</gene>
<dbReference type="InterPro" id="IPR000182">
    <property type="entry name" value="GNAT_dom"/>
</dbReference>
<dbReference type="PROSITE" id="PS51186">
    <property type="entry name" value="GNAT"/>
    <property type="match status" value="1"/>
</dbReference>
<dbReference type="AlphaFoldDB" id="A0AA40DD24"/>
<dbReference type="CDD" id="cd04301">
    <property type="entry name" value="NAT_SF"/>
    <property type="match status" value="1"/>
</dbReference>
<dbReference type="Gene3D" id="3.40.630.30">
    <property type="match status" value="1"/>
</dbReference>
<comment type="caution">
    <text evidence="2">The sequence shown here is derived from an EMBL/GenBank/DDBJ whole genome shotgun (WGS) entry which is preliminary data.</text>
</comment>
<reference evidence="2" key="1">
    <citation type="submission" date="2023-06" db="EMBL/GenBank/DDBJ databases">
        <title>Genome-scale phylogeny and comparative genomics of the fungal order Sordariales.</title>
        <authorList>
            <consortium name="Lawrence Berkeley National Laboratory"/>
            <person name="Hensen N."/>
            <person name="Bonometti L."/>
            <person name="Westerberg I."/>
            <person name="Brannstrom I.O."/>
            <person name="Guillou S."/>
            <person name="Cros-Aarteil S."/>
            <person name="Calhoun S."/>
            <person name="Haridas S."/>
            <person name="Kuo A."/>
            <person name="Mondo S."/>
            <person name="Pangilinan J."/>
            <person name="Riley R."/>
            <person name="Labutti K."/>
            <person name="Andreopoulos B."/>
            <person name="Lipzen A."/>
            <person name="Chen C."/>
            <person name="Yanf M."/>
            <person name="Daum C."/>
            <person name="Ng V."/>
            <person name="Clum A."/>
            <person name="Steindorff A."/>
            <person name="Ohm R."/>
            <person name="Martin F."/>
            <person name="Silar P."/>
            <person name="Natvig D."/>
            <person name="Lalanne C."/>
            <person name="Gautier V."/>
            <person name="Ament-Velasquez S.L."/>
            <person name="Kruys A."/>
            <person name="Hutchinson M.I."/>
            <person name="Powell A.J."/>
            <person name="Barry K."/>
            <person name="Miller A.N."/>
            <person name="Grigoriev I.V."/>
            <person name="Debuchy R."/>
            <person name="Gladieux P."/>
            <person name="Thoren M.H."/>
            <person name="Johannesson H."/>
        </authorList>
    </citation>
    <scope>NUCLEOTIDE SEQUENCE</scope>
    <source>
        <strain evidence="2">CBS 307.81</strain>
    </source>
</reference>
<dbReference type="GO" id="GO:0016747">
    <property type="term" value="F:acyltransferase activity, transferring groups other than amino-acyl groups"/>
    <property type="evidence" value="ECO:0007669"/>
    <property type="project" value="InterPro"/>
</dbReference>
<protein>
    <recommendedName>
        <fullName evidence="1">N-acetyltransferase domain-containing protein</fullName>
    </recommendedName>
</protein>
<feature type="domain" description="N-acetyltransferase" evidence="1">
    <location>
        <begin position="28"/>
        <end position="171"/>
    </location>
</feature>
<keyword evidence="3" id="KW-1185">Reference proteome</keyword>
<accession>A0AA40DD24</accession>